<evidence type="ECO:0000256" key="1">
    <source>
        <dbReference type="ARBA" id="ARBA00022801"/>
    </source>
</evidence>
<dbReference type="GO" id="GO:0015616">
    <property type="term" value="F:DNA translocase activity"/>
    <property type="evidence" value="ECO:0007669"/>
    <property type="project" value="TreeGrafter"/>
</dbReference>
<keyword evidence="4" id="KW-0347">Helicase</keyword>
<keyword evidence="4" id="KW-0547">Nucleotide-binding</keyword>
<dbReference type="SMART" id="SM00490">
    <property type="entry name" value="HELICc"/>
    <property type="match status" value="1"/>
</dbReference>
<reference evidence="4 5" key="1">
    <citation type="submission" date="2019-01" db="EMBL/GenBank/DDBJ databases">
        <title>Novel species of Cellulomonas.</title>
        <authorList>
            <person name="Liu Q."/>
            <person name="Xin Y.-H."/>
        </authorList>
    </citation>
    <scope>NUCLEOTIDE SEQUENCE [LARGE SCALE GENOMIC DNA]</scope>
    <source>
        <strain evidence="4 5">HLT2-17</strain>
    </source>
</reference>
<sequence length="914" mass="98450">MLGRLDLDPEQHRWFCQFGALHRAAGPALPGADLAWVYLDEFVNPVLWDLLTQAQAIGIVFVGSGSGATVRVADGARLGLDAARSERGIRVSARLEMDGAPVEVRDGHAIGAHGIYVVDLERPRQIVLAPTLEALGAPQLALLGVRGGRTVADALSEGVLVPGDRAEEFLHEHLPALRAGFDVGSVDGTVSLPAAAPPTLVLTARYSPGHTLDLAWHWDGHARSGPTPDPRAVVPDGMLPGAWWPAQDGTDLPRPVTLHDIEAAEFAATDLPRLAALPGVRVDTVGTPPNYRELLGTPVLTVTAQPTETNDWFDLGVSVTVDGRTIPFVPLFRALTKGRRKLLLVDGSYLALTHPALGPLAALIAEASEVAEWHTGPRISRHQTSLWADLVDLADEAIPAPQWSELLAEAGDRAPRSTPLPAGLHAELRPYQAEGFSWLTFLWRHQLGGILADDMGLGKTLQCLALVQHVAEQRPSGEPRRPFLVVAPTSVVPNWVSEAARFTPGLTVRRLSATDAASTTSVAEAAAGADIVVTSYALLRLDFDAYQALAQGSGWAGLILDEAQNVKNASARTHECARDLAVSFTLAVTGTPMENSLTELHALFSLVTPGLLSSARSFGEQYVRPIEGVRAGITTGPGAGSAPADVAQLRTVRLDRLRARIRPFLLRRTKDLVAADLPDKQEQTLTVELAPGHRQLYDLHLQRERQKVLGLLDDLDRQRFIVYRSLTLLRMLALDASLIDPDHADLPSSKLDALLDQLADVVAEGHRALVFSQFTSYLKLAAARLTAAGVPFTYLDGSTVRRADVIDDFRAGTAPVFLISLKAGGTGLNLTEADYVFLLDPWWNPATEEQAIARTHRIGQHRNVMVYRLIAADTIEEKVVALKARKAALVDAVIDDGDLFSSVLTADEVLELLA</sequence>
<dbReference type="SUPFAM" id="SSF52540">
    <property type="entry name" value="P-loop containing nucleoside triphosphate hydrolases"/>
    <property type="match status" value="2"/>
</dbReference>
<dbReference type="GO" id="GO:0004386">
    <property type="term" value="F:helicase activity"/>
    <property type="evidence" value="ECO:0007669"/>
    <property type="project" value="UniProtKB-KW"/>
</dbReference>
<dbReference type="GO" id="GO:0005524">
    <property type="term" value="F:ATP binding"/>
    <property type="evidence" value="ECO:0007669"/>
    <property type="project" value="InterPro"/>
</dbReference>
<proteinExistence type="predicted"/>
<dbReference type="Gene3D" id="3.40.50.10810">
    <property type="entry name" value="Tandem AAA-ATPase domain"/>
    <property type="match status" value="1"/>
</dbReference>
<dbReference type="InterPro" id="IPR050496">
    <property type="entry name" value="SNF2_RAD54_helicase_repair"/>
</dbReference>
<feature type="domain" description="Helicase C-terminal" evidence="3">
    <location>
        <begin position="754"/>
        <end position="911"/>
    </location>
</feature>
<evidence type="ECO:0000313" key="4">
    <source>
        <dbReference type="EMBL" id="RYV53056.1"/>
    </source>
</evidence>
<dbReference type="Proteomes" id="UP000293764">
    <property type="component" value="Unassembled WGS sequence"/>
</dbReference>
<dbReference type="InterPro" id="IPR014001">
    <property type="entry name" value="Helicase_ATP-bd"/>
</dbReference>
<dbReference type="PANTHER" id="PTHR45629:SF7">
    <property type="entry name" value="DNA EXCISION REPAIR PROTEIN ERCC-6-RELATED"/>
    <property type="match status" value="1"/>
</dbReference>
<dbReference type="SMART" id="SM00487">
    <property type="entry name" value="DEXDc"/>
    <property type="match status" value="1"/>
</dbReference>
<name>A0A4Q5N4C2_9MICO</name>
<dbReference type="CDD" id="cd18793">
    <property type="entry name" value="SF2_C_SNF"/>
    <property type="match status" value="1"/>
</dbReference>
<evidence type="ECO:0000259" key="2">
    <source>
        <dbReference type="PROSITE" id="PS51192"/>
    </source>
</evidence>
<dbReference type="PROSITE" id="PS51194">
    <property type="entry name" value="HELICASE_CTER"/>
    <property type="match status" value="1"/>
</dbReference>
<dbReference type="Pfam" id="PF00271">
    <property type="entry name" value="Helicase_C"/>
    <property type="match status" value="1"/>
</dbReference>
<gene>
    <name evidence="4" type="ORF">EUA98_00450</name>
</gene>
<evidence type="ECO:0000313" key="5">
    <source>
        <dbReference type="Proteomes" id="UP000293764"/>
    </source>
</evidence>
<evidence type="ECO:0000259" key="3">
    <source>
        <dbReference type="PROSITE" id="PS51194"/>
    </source>
</evidence>
<dbReference type="InterPro" id="IPR000330">
    <property type="entry name" value="SNF2_N"/>
</dbReference>
<accession>A0A4Q5N4C2</accession>
<feature type="domain" description="Helicase ATP-binding" evidence="2">
    <location>
        <begin position="440"/>
        <end position="610"/>
    </location>
</feature>
<dbReference type="InterPro" id="IPR027417">
    <property type="entry name" value="P-loop_NTPase"/>
</dbReference>
<dbReference type="InterPro" id="IPR001650">
    <property type="entry name" value="Helicase_C-like"/>
</dbReference>
<comment type="caution">
    <text evidence="4">The sequence shown here is derived from an EMBL/GenBank/DDBJ whole genome shotgun (WGS) entry which is preliminary data.</text>
</comment>
<dbReference type="Pfam" id="PF00176">
    <property type="entry name" value="SNF2-rel_dom"/>
    <property type="match status" value="1"/>
</dbReference>
<keyword evidence="1" id="KW-0378">Hydrolase</keyword>
<dbReference type="Gene3D" id="3.40.50.300">
    <property type="entry name" value="P-loop containing nucleotide triphosphate hydrolases"/>
    <property type="match status" value="1"/>
</dbReference>
<dbReference type="InterPro" id="IPR038718">
    <property type="entry name" value="SNF2-like_sf"/>
</dbReference>
<organism evidence="4 5">
    <name type="scientific">Pengzhenrongella frigida</name>
    <dbReference type="NCBI Taxonomy" id="1259133"/>
    <lineage>
        <taxon>Bacteria</taxon>
        <taxon>Bacillati</taxon>
        <taxon>Actinomycetota</taxon>
        <taxon>Actinomycetes</taxon>
        <taxon>Micrococcales</taxon>
        <taxon>Pengzhenrongella</taxon>
    </lineage>
</organism>
<protein>
    <submittedName>
        <fullName evidence="4">DEAD/DEAH box helicase</fullName>
    </submittedName>
</protein>
<dbReference type="OrthoDB" id="9760715at2"/>
<dbReference type="EMBL" id="SDWW01000001">
    <property type="protein sequence ID" value="RYV53056.1"/>
    <property type="molecule type" value="Genomic_DNA"/>
</dbReference>
<keyword evidence="4" id="KW-0067">ATP-binding</keyword>
<keyword evidence="5" id="KW-1185">Reference proteome</keyword>
<dbReference type="AlphaFoldDB" id="A0A4Q5N4C2"/>
<dbReference type="PANTHER" id="PTHR45629">
    <property type="entry name" value="SNF2/RAD54 FAMILY MEMBER"/>
    <property type="match status" value="1"/>
</dbReference>
<dbReference type="GO" id="GO:0016787">
    <property type="term" value="F:hydrolase activity"/>
    <property type="evidence" value="ECO:0007669"/>
    <property type="project" value="UniProtKB-KW"/>
</dbReference>
<dbReference type="InterPro" id="IPR049730">
    <property type="entry name" value="SNF2/RAD54-like_C"/>
</dbReference>
<dbReference type="PROSITE" id="PS51192">
    <property type="entry name" value="HELICASE_ATP_BIND_1"/>
    <property type="match status" value="1"/>
</dbReference>